<dbReference type="GO" id="GO:0098552">
    <property type="term" value="C:side of membrane"/>
    <property type="evidence" value="ECO:0007669"/>
    <property type="project" value="UniProtKB-KW"/>
</dbReference>
<keyword evidence="4" id="KW-0336">GPI-anchor</keyword>
<keyword evidence="3" id="KW-1003">Cell membrane</keyword>
<feature type="domain" description="COBRA C-terminal" evidence="10">
    <location>
        <begin position="412"/>
        <end position="623"/>
    </location>
</feature>
<keyword evidence="7" id="KW-0325">Glycoprotein</keyword>
<dbReference type="OMA" id="GPQAKFY"/>
<dbReference type="OrthoDB" id="2014623at2759"/>
<keyword evidence="8" id="KW-0449">Lipoprotein</keyword>
<dbReference type="Proteomes" id="UP000241394">
    <property type="component" value="Chromosome LG20"/>
</dbReference>
<sequence length="661" mass="72348">MAPTLFIFPLLLSLLSPLSLTHAQPAAPSPAADACNGIFLSYSYTGGAQLPPTRKSNPTRQPYRFESTITILNNGLDPLKSWKVWVGFTHEEYLVSASNAILADGTSLPAGVGNGTVFAGYPSTDLETAIETAGDLTQMSTRIDLVGTQFGVGLPSIPMPANISLANDGFVCPKPTMQGKSEMQVCCTKDPNFKTNITSDDGFLPLQNGDLTIMYDVIRTYDSNYWAQVTIANHNPLGCLDNWKLSWDWMRDEFIYTMKGAYPHVLDASDCIYGRQGQFYKELDFANVLNCQRRPTLVDLPLEKTNDTTLGMIPFCCRNGTILPPSMDPSKSTSVFQINVFKMPPDLNRSQLTPPQNWKINGTLNPDYQCGPPIRVSPSQFPDPGGLPSDRTAFASWQVVCNITQPKGASPRCCVSFSAYYNESVIPCKTCACGCPSTSTRTCSTTSPALLLPPQAILVPFENRTDLANAWADLKHFPKPNPLPCGDNCGVSINWHLYTDYSRGWTARITIFNWDETSFADWFTAVEMDKAAPGFQKVYSFNGSSLSGANNTIFMQGLPYFNYLVAETDGVNPEKDPRVPGKQQSVISFTKKNTPGINVVGGDGFPTKVFFNGEECSLPTALPTSNAYRKGSTISISVLLAILVFMLMQDSHGRRCGCLVL</sequence>
<dbReference type="InParanoid" id="A0A2R6Q3S0"/>
<accession>A0A2R6Q3S0</accession>
<keyword evidence="5 9" id="KW-0732">Signal</keyword>
<dbReference type="Gramene" id="PSS01527">
    <property type="protein sequence ID" value="PSS01527"/>
    <property type="gene ID" value="CEY00_Acc22884"/>
</dbReference>
<dbReference type="PANTHER" id="PTHR31052:SF3">
    <property type="entry name" value="COBRA-LIKE PROTEIN 7"/>
    <property type="match status" value="1"/>
</dbReference>
<evidence type="ECO:0000313" key="11">
    <source>
        <dbReference type="EMBL" id="PSS01527.1"/>
    </source>
</evidence>
<dbReference type="PANTHER" id="PTHR31052">
    <property type="entry name" value="COBRA-LIKE PROTEIN 7"/>
    <property type="match status" value="1"/>
</dbReference>
<gene>
    <name evidence="11" type="ORF">CEY00_Acc22884</name>
</gene>
<keyword evidence="6" id="KW-0472">Membrane</keyword>
<dbReference type="FunCoup" id="A0A2R6Q3S0">
    <property type="interactions" value="1747"/>
</dbReference>
<dbReference type="Pfam" id="PF04833">
    <property type="entry name" value="COBRA"/>
    <property type="match status" value="1"/>
</dbReference>
<evidence type="ECO:0000256" key="8">
    <source>
        <dbReference type="ARBA" id="ARBA00023288"/>
    </source>
</evidence>
<reference evidence="12" key="2">
    <citation type="journal article" date="2018" name="BMC Genomics">
        <title>A manually annotated Actinidia chinensis var. chinensis (kiwifruit) genome highlights the challenges associated with draft genomes and gene prediction in plants.</title>
        <authorList>
            <person name="Pilkington S.M."/>
            <person name="Crowhurst R."/>
            <person name="Hilario E."/>
            <person name="Nardozza S."/>
            <person name="Fraser L."/>
            <person name="Peng Y."/>
            <person name="Gunaseelan K."/>
            <person name="Simpson R."/>
            <person name="Tahir J."/>
            <person name="Deroles S.C."/>
            <person name="Templeton K."/>
            <person name="Luo Z."/>
            <person name="Davy M."/>
            <person name="Cheng C."/>
            <person name="McNeilage M."/>
            <person name="Scaglione D."/>
            <person name="Liu Y."/>
            <person name="Zhang Q."/>
            <person name="Datson P."/>
            <person name="De Silva N."/>
            <person name="Gardiner S.E."/>
            <person name="Bassett H."/>
            <person name="Chagne D."/>
            <person name="McCallum J."/>
            <person name="Dzierzon H."/>
            <person name="Deng C."/>
            <person name="Wang Y.Y."/>
            <person name="Barron L."/>
            <person name="Manako K."/>
            <person name="Bowen J."/>
            <person name="Foster T.M."/>
            <person name="Erridge Z.A."/>
            <person name="Tiffin H."/>
            <person name="Waite C.N."/>
            <person name="Davies K.M."/>
            <person name="Grierson E.P."/>
            <person name="Laing W.A."/>
            <person name="Kirk R."/>
            <person name="Chen X."/>
            <person name="Wood M."/>
            <person name="Montefiori M."/>
            <person name="Brummell D.A."/>
            <person name="Schwinn K.E."/>
            <person name="Catanach A."/>
            <person name="Fullerton C."/>
            <person name="Li D."/>
            <person name="Meiyalaghan S."/>
            <person name="Nieuwenhuizen N."/>
            <person name="Read N."/>
            <person name="Prakash R."/>
            <person name="Hunter D."/>
            <person name="Zhang H."/>
            <person name="McKenzie M."/>
            <person name="Knabel M."/>
            <person name="Harris A."/>
            <person name="Allan A.C."/>
            <person name="Gleave A."/>
            <person name="Chen A."/>
            <person name="Janssen B.J."/>
            <person name="Plunkett B."/>
            <person name="Ampomah-Dwamena C."/>
            <person name="Voogd C."/>
            <person name="Leif D."/>
            <person name="Lafferty D."/>
            <person name="Souleyre E.J.F."/>
            <person name="Varkonyi-Gasic E."/>
            <person name="Gambi F."/>
            <person name="Hanley J."/>
            <person name="Yao J.L."/>
            <person name="Cheung J."/>
            <person name="David K.M."/>
            <person name="Warren B."/>
            <person name="Marsh K."/>
            <person name="Snowden K.C."/>
            <person name="Lin-Wang K."/>
            <person name="Brian L."/>
            <person name="Martinez-Sanchez M."/>
            <person name="Wang M."/>
            <person name="Ileperuma N."/>
            <person name="Macnee N."/>
            <person name="Campin R."/>
            <person name="McAtee P."/>
            <person name="Drummond R.S.M."/>
            <person name="Espley R.V."/>
            <person name="Ireland H.S."/>
            <person name="Wu R."/>
            <person name="Atkinson R.G."/>
            <person name="Karunairetnam S."/>
            <person name="Bulley S."/>
            <person name="Chunkath S."/>
            <person name="Hanley Z."/>
            <person name="Storey R."/>
            <person name="Thrimawithana A.H."/>
            <person name="Thomson S."/>
            <person name="David C."/>
            <person name="Testolin R."/>
            <person name="Huang H."/>
            <person name="Hellens R.P."/>
            <person name="Schaffer R.J."/>
        </authorList>
    </citation>
    <scope>NUCLEOTIDE SEQUENCE [LARGE SCALE GENOMIC DNA]</scope>
    <source>
        <strain evidence="12">cv. Red5</strain>
    </source>
</reference>
<dbReference type="AlphaFoldDB" id="A0A2R6Q3S0"/>
<evidence type="ECO:0000313" key="12">
    <source>
        <dbReference type="Proteomes" id="UP000241394"/>
    </source>
</evidence>
<comment type="caution">
    <text evidence="11">The sequence shown here is derived from an EMBL/GenBank/DDBJ whole genome shotgun (WGS) entry which is preliminary data.</text>
</comment>
<feature type="signal peptide" evidence="9">
    <location>
        <begin position="1"/>
        <end position="23"/>
    </location>
</feature>
<evidence type="ECO:0000256" key="3">
    <source>
        <dbReference type="ARBA" id="ARBA00022475"/>
    </source>
</evidence>
<evidence type="ECO:0000259" key="10">
    <source>
        <dbReference type="Pfam" id="PF25079"/>
    </source>
</evidence>
<dbReference type="GO" id="GO:0005886">
    <property type="term" value="C:plasma membrane"/>
    <property type="evidence" value="ECO:0007669"/>
    <property type="project" value="UniProtKB-SubCell"/>
</dbReference>
<evidence type="ECO:0000256" key="2">
    <source>
        <dbReference type="ARBA" id="ARBA00005507"/>
    </source>
</evidence>
<keyword evidence="12" id="KW-1185">Reference proteome</keyword>
<dbReference type="GO" id="GO:0010215">
    <property type="term" value="P:cellulose microfibril organization"/>
    <property type="evidence" value="ECO:0007669"/>
    <property type="project" value="InterPro"/>
</dbReference>
<dbReference type="InterPro" id="IPR056900">
    <property type="entry name" value="COB_C"/>
</dbReference>
<feature type="chain" id="PRO_5015332294" evidence="9">
    <location>
        <begin position="24"/>
        <end position="661"/>
    </location>
</feature>
<evidence type="ECO:0000256" key="4">
    <source>
        <dbReference type="ARBA" id="ARBA00022622"/>
    </source>
</evidence>
<proteinExistence type="inferred from homology"/>
<evidence type="ECO:0000256" key="7">
    <source>
        <dbReference type="ARBA" id="ARBA00023180"/>
    </source>
</evidence>
<comment type="subcellular location">
    <subcellularLocation>
        <location evidence="1">Cell membrane</location>
        <topology evidence="1">Lipid-anchor</topology>
        <topology evidence="1">GPI-anchor</topology>
    </subcellularLocation>
</comment>
<organism evidence="11 12">
    <name type="scientific">Actinidia chinensis var. chinensis</name>
    <name type="common">Chinese soft-hair kiwi</name>
    <dbReference type="NCBI Taxonomy" id="1590841"/>
    <lineage>
        <taxon>Eukaryota</taxon>
        <taxon>Viridiplantae</taxon>
        <taxon>Streptophyta</taxon>
        <taxon>Embryophyta</taxon>
        <taxon>Tracheophyta</taxon>
        <taxon>Spermatophyta</taxon>
        <taxon>Magnoliopsida</taxon>
        <taxon>eudicotyledons</taxon>
        <taxon>Gunneridae</taxon>
        <taxon>Pentapetalae</taxon>
        <taxon>asterids</taxon>
        <taxon>Ericales</taxon>
        <taxon>Actinidiaceae</taxon>
        <taxon>Actinidia</taxon>
    </lineage>
</organism>
<protein>
    <submittedName>
        <fullName evidence="11">COBRA-like protein</fullName>
    </submittedName>
</protein>
<dbReference type="InterPro" id="IPR006918">
    <property type="entry name" value="COBRA_pln"/>
</dbReference>
<dbReference type="Pfam" id="PF25079">
    <property type="entry name" value="COB_C"/>
    <property type="match status" value="1"/>
</dbReference>
<dbReference type="STRING" id="1590841.A0A2R6Q3S0"/>
<comment type="similarity">
    <text evidence="2">Belongs to the COBRA family.</text>
</comment>
<evidence type="ECO:0000256" key="6">
    <source>
        <dbReference type="ARBA" id="ARBA00023136"/>
    </source>
</evidence>
<name>A0A2R6Q3S0_ACTCC</name>
<dbReference type="EMBL" id="NKQK01000020">
    <property type="protein sequence ID" value="PSS01527.1"/>
    <property type="molecule type" value="Genomic_DNA"/>
</dbReference>
<evidence type="ECO:0000256" key="5">
    <source>
        <dbReference type="ARBA" id="ARBA00022729"/>
    </source>
</evidence>
<evidence type="ECO:0000256" key="1">
    <source>
        <dbReference type="ARBA" id="ARBA00004609"/>
    </source>
</evidence>
<evidence type="ECO:0000256" key="9">
    <source>
        <dbReference type="SAM" id="SignalP"/>
    </source>
</evidence>
<reference evidence="11 12" key="1">
    <citation type="submission" date="2017-07" db="EMBL/GenBank/DDBJ databases">
        <title>An improved, manually edited Actinidia chinensis var. chinensis (kiwifruit) genome highlights the challenges associated with draft genomes and gene prediction in plants.</title>
        <authorList>
            <person name="Pilkington S."/>
            <person name="Crowhurst R."/>
            <person name="Hilario E."/>
            <person name="Nardozza S."/>
            <person name="Fraser L."/>
            <person name="Peng Y."/>
            <person name="Gunaseelan K."/>
            <person name="Simpson R."/>
            <person name="Tahir J."/>
            <person name="Deroles S."/>
            <person name="Templeton K."/>
            <person name="Luo Z."/>
            <person name="Davy M."/>
            <person name="Cheng C."/>
            <person name="Mcneilage M."/>
            <person name="Scaglione D."/>
            <person name="Liu Y."/>
            <person name="Zhang Q."/>
            <person name="Datson P."/>
            <person name="De Silva N."/>
            <person name="Gardiner S."/>
            <person name="Bassett H."/>
            <person name="Chagne D."/>
            <person name="Mccallum J."/>
            <person name="Dzierzon H."/>
            <person name="Deng C."/>
            <person name="Wang Y.-Y."/>
            <person name="Barron N."/>
            <person name="Manako K."/>
            <person name="Bowen J."/>
            <person name="Foster T."/>
            <person name="Erridge Z."/>
            <person name="Tiffin H."/>
            <person name="Waite C."/>
            <person name="Davies K."/>
            <person name="Grierson E."/>
            <person name="Laing W."/>
            <person name="Kirk R."/>
            <person name="Chen X."/>
            <person name="Wood M."/>
            <person name="Montefiori M."/>
            <person name="Brummell D."/>
            <person name="Schwinn K."/>
            <person name="Catanach A."/>
            <person name="Fullerton C."/>
            <person name="Li D."/>
            <person name="Meiyalaghan S."/>
            <person name="Nieuwenhuizen N."/>
            <person name="Read N."/>
            <person name="Prakash R."/>
            <person name="Hunter D."/>
            <person name="Zhang H."/>
            <person name="Mckenzie M."/>
            <person name="Knabel M."/>
            <person name="Harris A."/>
            <person name="Allan A."/>
            <person name="Chen A."/>
            <person name="Janssen B."/>
            <person name="Plunkett B."/>
            <person name="Dwamena C."/>
            <person name="Voogd C."/>
            <person name="Leif D."/>
            <person name="Lafferty D."/>
            <person name="Souleyre E."/>
            <person name="Varkonyi-Gasic E."/>
            <person name="Gambi F."/>
            <person name="Hanley J."/>
            <person name="Yao J.-L."/>
            <person name="Cheung J."/>
            <person name="David K."/>
            <person name="Warren B."/>
            <person name="Marsh K."/>
            <person name="Snowden K."/>
            <person name="Lin-Wang K."/>
            <person name="Brian L."/>
            <person name="Martinez-Sanchez M."/>
            <person name="Wang M."/>
            <person name="Ileperuma N."/>
            <person name="Macnee N."/>
            <person name="Campin R."/>
            <person name="Mcatee P."/>
            <person name="Drummond R."/>
            <person name="Espley R."/>
            <person name="Ireland H."/>
            <person name="Wu R."/>
            <person name="Atkinson R."/>
            <person name="Karunairetnam S."/>
            <person name="Bulley S."/>
            <person name="Chunkath S."/>
            <person name="Hanley Z."/>
            <person name="Storey R."/>
            <person name="Thrimawithana A."/>
            <person name="Thomson S."/>
            <person name="David C."/>
            <person name="Testolin R."/>
        </authorList>
    </citation>
    <scope>NUCLEOTIDE SEQUENCE [LARGE SCALE GENOMIC DNA]</scope>
    <source>
        <strain evidence="12">cv. Red5</strain>
        <tissue evidence="11">Young leaf</tissue>
    </source>
</reference>